<reference evidence="3" key="1">
    <citation type="journal article" date="2013" name="Nat. Commun.">
        <title>Whole-genome sequencing of Oryza brachyantha reveals mechanisms underlying Oryza genome evolution.</title>
        <authorList>
            <person name="Chen J."/>
            <person name="Huang Q."/>
            <person name="Gao D."/>
            <person name="Wang J."/>
            <person name="Lang Y."/>
            <person name="Liu T."/>
            <person name="Li B."/>
            <person name="Bai Z."/>
            <person name="Luis Goicoechea J."/>
            <person name="Liang C."/>
            <person name="Chen C."/>
            <person name="Zhang W."/>
            <person name="Sun S."/>
            <person name="Liao Y."/>
            <person name="Zhang X."/>
            <person name="Yang L."/>
            <person name="Song C."/>
            <person name="Wang M."/>
            <person name="Shi J."/>
            <person name="Liu G."/>
            <person name="Liu J."/>
            <person name="Zhou H."/>
            <person name="Zhou W."/>
            <person name="Yu Q."/>
            <person name="An N."/>
            <person name="Chen Y."/>
            <person name="Cai Q."/>
            <person name="Wang B."/>
            <person name="Liu B."/>
            <person name="Min J."/>
            <person name="Huang Y."/>
            <person name="Wu H."/>
            <person name="Li Z."/>
            <person name="Zhang Y."/>
            <person name="Yin Y."/>
            <person name="Song W."/>
            <person name="Jiang J."/>
            <person name="Jackson S.A."/>
            <person name="Wing R.A."/>
            <person name="Wang J."/>
            <person name="Chen M."/>
        </authorList>
    </citation>
    <scope>NUCLEOTIDE SEQUENCE [LARGE SCALE GENOMIC DNA]</scope>
    <source>
        <strain evidence="3">cv. IRGC 101232</strain>
    </source>
</reference>
<dbReference type="GO" id="GO:0008168">
    <property type="term" value="F:methyltransferase activity"/>
    <property type="evidence" value="ECO:0007669"/>
    <property type="project" value="InterPro"/>
</dbReference>
<evidence type="ECO:0000256" key="2">
    <source>
        <dbReference type="ARBA" id="ARBA00022842"/>
    </source>
</evidence>
<dbReference type="InterPro" id="IPR029063">
    <property type="entry name" value="SAM-dependent_MTases_sf"/>
</dbReference>
<dbReference type="GO" id="GO:0046872">
    <property type="term" value="F:metal ion binding"/>
    <property type="evidence" value="ECO:0007669"/>
    <property type="project" value="UniProtKB-KW"/>
</dbReference>
<evidence type="ECO:0000256" key="1">
    <source>
        <dbReference type="ARBA" id="ARBA00022723"/>
    </source>
</evidence>
<dbReference type="Gramene" id="OB06G18470.1">
    <property type="protein sequence ID" value="OB06G18470.1"/>
    <property type="gene ID" value="OB06G18470"/>
</dbReference>
<dbReference type="OrthoDB" id="742322at2759"/>
<evidence type="ECO:0008006" key="5">
    <source>
        <dbReference type="Google" id="ProtNLM"/>
    </source>
</evidence>
<organism evidence="3">
    <name type="scientific">Oryza brachyantha</name>
    <name type="common">malo sina</name>
    <dbReference type="NCBI Taxonomy" id="4533"/>
    <lineage>
        <taxon>Eukaryota</taxon>
        <taxon>Viridiplantae</taxon>
        <taxon>Streptophyta</taxon>
        <taxon>Embryophyta</taxon>
        <taxon>Tracheophyta</taxon>
        <taxon>Spermatophyta</taxon>
        <taxon>Magnoliopsida</taxon>
        <taxon>Liliopsida</taxon>
        <taxon>Poales</taxon>
        <taxon>Poaceae</taxon>
        <taxon>BOP clade</taxon>
        <taxon>Oryzoideae</taxon>
        <taxon>Oryzeae</taxon>
        <taxon>Oryzinae</taxon>
        <taxon>Oryza</taxon>
    </lineage>
</organism>
<name>J3MCV3_ORYBR</name>
<reference evidence="3" key="2">
    <citation type="submission" date="2013-04" db="UniProtKB">
        <authorList>
            <consortium name="EnsemblPlants"/>
        </authorList>
    </citation>
    <scope>IDENTIFICATION</scope>
</reference>
<sequence>MIQKAIQEVYSAILPKTMLVADMGCSSGPNTLMFISEVIKAISEYCQRIGHRPADIQFFLNDLPGNDFNYLFKSLERVDKLLANDQNREETILPQYYVAGLPRSYYTRIFPDNSVHLFHSSYSLHWRSQMFQQSSTGEFLNEGNIYIAKTTPEPVIKQYQELFYNDFSKFLALRHQELVPGGQMVLTFLGRKNGDVFDGNLSVLYGLISQALQSLVMEGLVEKEKLDSFNVPNYAPSVAEVKTVLEWSRLFTVNKIQILEPSWDPYVEDDDSQPRGQQVRPIDTARSGVNVAKCLRAVLEHLIATNFGASVLDVLFSRFARNVAEFLEKREGKHSVIVLSLTARNN</sequence>
<dbReference type="EnsemblPlants" id="OB06G18470.1">
    <property type="protein sequence ID" value="OB06G18470.1"/>
    <property type="gene ID" value="OB06G18470"/>
</dbReference>
<gene>
    <name evidence="3" type="primary">LOC102715951</name>
</gene>
<evidence type="ECO:0000313" key="3">
    <source>
        <dbReference type="EnsemblPlants" id="OB06G18470.1"/>
    </source>
</evidence>
<dbReference type="Pfam" id="PF03492">
    <property type="entry name" value="Methyltransf_7"/>
    <property type="match status" value="1"/>
</dbReference>
<dbReference type="PANTHER" id="PTHR31009">
    <property type="entry name" value="S-ADENOSYL-L-METHIONINE:CARBOXYL METHYLTRANSFERASE FAMILY PROTEIN"/>
    <property type="match status" value="1"/>
</dbReference>
<dbReference type="OMA" id="HVFESNW"/>
<dbReference type="RefSeq" id="XP_015693529.2">
    <property type="nucleotide sequence ID" value="XM_015838043.2"/>
</dbReference>
<dbReference type="AlphaFoldDB" id="J3MCV3"/>
<keyword evidence="4" id="KW-1185">Reference proteome</keyword>
<accession>J3MCV3</accession>
<dbReference type="InterPro" id="IPR005299">
    <property type="entry name" value="MeTrfase_7"/>
</dbReference>
<dbReference type="Proteomes" id="UP000006038">
    <property type="component" value="Chromosome 6"/>
</dbReference>
<dbReference type="SUPFAM" id="SSF53335">
    <property type="entry name" value="S-adenosyl-L-methionine-dependent methyltransferases"/>
    <property type="match status" value="1"/>
</dbReference>
<dbReference type="HOGENOM" id="CLU_019628_2_0_1"/>
<evidence type="ECO:0000313" key="4">
    <source>
        <dbReference type="Proteomes" id="UP000006038"/>
    </source>
</evidence>
<keyword evidence="1" id="KW-0479">Metal-binding</keyword>
<dbReference type="InterPro" id="IPR042086">
    <property type="entry name" value="MeTrfase_capping"/>
</dbReference>
<dbReference type="GeneID" id="102715951"/>
<keyword evidence="2" id="KW-0460">Magnesium</keyword>
<protein>
    <recommendedName>
        <fullName evidence="5">Jasmonate O-methyltransferase</fullName>
    </recommendedName>
</protein>
<dbReference type="Gene3D" id="3.40.50.150">
    <property type="entry name" value="Vaccinia Virus protein VP39"/>
    <property type="match status" value="1"/>
</dbReference>
<proteinExistence type="predicted"/>
<dbReference type="Gene3D" id="1.10.1200.270">
    <property type="entry name" value="Methyltransferase, alpha-helical capping domain"/>
    <property type="match status" value="1"/>
</dbReference>